<keyword evidence="2" id="KW-1133">Transmembrane helix</keyword>
<evidence type="ECO:0000256" key="2">
    <source>
        <dbReference type="SAM" id="Phobius"/>
    </source>
</evidence>
<evidence type="ECO:0008006" key="5">
    <source>
        <dbReference type="Google" id="ProtNLM"/>
    </source>
</evidence>
<gene>
    <name evidence="3" type="ORF">AMATHDRAFT_43024</name>
</gene>
<feature type="transmembrane region" description="Helical" evidence="2">
    <location>
        <begin position="61"/>
        <end position="87"/>
    </location>
</feature>
<dbReference type="EMBL" id="KZ302121">
    <property type="protein sequence ID" value="PFH47298.1"/>
    <property type="molecule type" value="Genomic_DNA"/>
</dbReference>
<name>A0A2A9NB51_9AGAR</name>
<evidence type="ECO:0000313" key="4">
    <source>
        <dbReference type="Proteomes" id="UP000242287"/>
    </source>
</evidence>
<accession>A0A2A9NB51</accession>
<keyword evidence="2" id="KW-0812">Transmembrane</keyword>
<dbReference type="Proteomes" id="UP000242287">
    <property type="component" value="Unassembled WGS sequence"/>
</dbReference>
<dbReference type="OrthoDB" id="2548432at2759"/>
<feature type="region of interest" description="Disordered" evidence="1">
    <location>
        <begin position="301"/>
        <end position="346"/>
    </location>
</feature>
<feature type="transmembrane region" description="Helical" evidence="2">
    <location>
        <begin position="20"/>
        <end position="49"/>
    </location>
</feature>
<feature type="transmembrane region" description="Helical" evidence="2">
    <location>
        <begin position="245"/>
        <end position="264"/>
    </location>
</feature>
<evidence type="ECO:0000256" key="1">
    <source>
        <dbReference type="SAM" id="MobiDB-lite"/>
    </source>
</evidence>
<dbReference type="AlphaFoldDB" id="A0A2A9NB51"/>
<keyword evidence="4" id="KW-1185">Reference proteome</keyword>
<feature type="transmembrane region" description="Helical" evidence="2">
    <location>
        <begin position="99"/>
        <end position="122"/>
    </location>
</feature>
<sequence>MTMQLPADISHLPPPGLNYIAVIRTSLGIMVAALAGTAILVPLLVTLFFFSTKQLRKKPIFILNVVSIILGLVLGISITFIMYQGIINPSNLLTPAQHALPFCLLAFTPVFVEGILLFRLLVTARIVNIAVYVYRYLSCAEIHTNPVLSIQAGWFSQIAFIEAGCFLQIIDNTIISSLFLYKLNIRKFLTKPPATNENCDRSYTSTIRVLFWIAVSNFVFPVLLAIAQLIFIFHDICYIHGMHAVTFNCYVSIIGVLLATVWAATTRWSENHNTAQPPARNPPSTFRFTVRDNNTLATMSVSNHPVDPSMENSRHSSLRVVDSNQRHDDEPRALDTHKESKVASLV</sequence>
<evidence type="ECO:0000313" key="3">
    <source>
        <dbReference type="EMBL" id="PFH47298.1"/>
    </source>
</evidence>
<reference evidence="3 4" key="1">
    <citation type="submission" date="2014-02" db="EMBL/GenBank/DDBJ databases">
        <title>Transposable element dynamics among asymbiotic and ectomycorrhizal Amanita fungi.</title>
        <authorList>
            <consortium name="DOE Joint Genome Institute"/>
            <person name="Hess J."/>
            <person name="Skrede I."/>
            <person name="Wolfe B."/>
            <person name="LaButti K."/>
            <person name="Ohm R.A."/>
            <person name="Grigoriev I.V."/>
            <person name="Pringle A."/>
        </authorList>
    </citation>
    <scope>NUCLEOTIDE SEQUENCE [LARGE SCALE GENOMIC DNA]</scope>
    <source>
        <strain evidence="3 4">SKay4041</strain>
    </source>
</reference>
<feature type="transmembrane region" description="Helical" evidence="2">
    <location>
        <begin position="209"/>
        <end position="233"/>
    </location>
</feature>
<organism evidence="3 4">
    <name type="scientific">Amanita thiersii Skay4041</name>
    <dbReference type="NCBI Taxonomy" id="703135"/>
    <lineage>
        <taxon>Eukaryota</taxon>
        <taxon>Fungi</taxon>
        <taxon>Dikarya</taxon>
        <taxon>Basidiomycota</taxon>
        <taxon>Agaricomycotina</taxon>
        <taxon>Agaricomycetes</taxon>
        <taxon>Agaricomycetidae</taxon>
        <taxon>Agaricales</taxon>
        <taxon>Pluteineae</taxon>
        <taxon>Amanitaceae</taxon>
        <taxon>Amanita</taxon>
    </lineage>
</organism>
<proteinExistence type="predicted"/>
<protein>
    <recommendedName>
        <fullName evidence="5">G-protein coupled receptors family 1 profile domain-containing protein</fullName>
    </recommendedName>
</protein>
<feature type="compositionally biased region" description="Basic and acidic residues" evidence="1">
    <location>
        <begin position="324"/>
        <end position="346"/>
    </location>
</feature>
<keyword evidence="2" id="KW-0472">Membrane</keyword>